<dbReference type="Pfam" id="PF13529">
    <property type="entry name" value="Peptidase_C39_2"/>
    <property type="match status" value="1"/>
</dbReference>
<dbReference type="Gene3D" id="3.90.70.10">
    <property type="entry name" value="Cysteine proteinases"/>
    <property type="match status" value="1"/>
</dbReference>
<evidence type="ECO:0000313" key="4">
    <source>
        <dbReference type="Proteomes" id="UP001596413"/>
    </source>
</evidence>
<proteinExistence type="predicted"/>
<evidence type="ECO:0000259" key="2">
    <source>
        <dbReference type="Pfam" id="PF13529"/>
    </source>
</evidence>
<feature type="domain" description="Peptidase C39-like" evidence="2">
    <location>
        <begin position="98"/>
        <end position="232"/>
    </location>
</feature>
<comment type="caution">
    <text evidence="3">The sequence shown here is derived from an EMBL/GenBank/DDBJ whole genome shotgun (WGS) entry which is preliminary data.</text>
</comment>
<name>A0ABW2GHW7_9ACTN</name>
<dbReference type="EMBL" id="JBHSZO010000011">
    <property type="protein sequence ID" value="MFC7218442.1"/>
    <property type="molecule type" value="Genomic_DNA"/>
</dbReference>
<feature type="chain" id="PRO_5045299609" evidence="1">
    <location>
        <begin position="29"/>
        <end position="261"/>
    </location>
</feature>
<accession>A0ABW2GHW7</accession>
<keyword evidence="1" id="KW-0732">Signal</keyword>
<keyword evidence="4" id="KW-1185">Reference proteome</keyword>
<organism evidence="3 4">
    <name type="scientific">Streptomyces polyrhachis</name>
    <dbReference type="NCBI Taxonomy" id="1282885"/>
    <lineage>
        <taxon>Bacteria</taxon>
        <taxon>Bacillati</taxon>
        <taxon>Actinomycetota</taxon>
        <taxon>Actinomycetes</taxon>
        <taxon>Kitasatosporales</taxon>
        <taxon>Streptomycetaceae</taxon>
        <taxon>Streptomyces</taxon>
    </lineage>
</organism>
<dbReference type="Proteomes" id="UP001596413">
    <property type="component" value="Unassembled WGS sequence"/>
</dbReference>
<dbReference type="RefSeq" id="WP_386413793.1">
    <property type="nucleotide sequence ID" value="NZ_JBHSZO010000011.1"/>
</dbReference>
<feature type="signal peptide" evidence="1">
    <location>
        <begin position="1"/>
        <end position="28"/>
    </location>
</feature>
<dbReference type="InterPro" id="IPR039564">
    <property type="entry name" value="Peptidase_C39-like"/>
</dbReference>
<sequence>MSPSTRTLAAISCGALLAGTLLTGPALASDGDAGGALSPTDIGALKAATDPDPFTPREIRAAHAGSAAKDKRLGIGTSADGPTTLAYPSSSYLTANHVAQAYSNYCGPATARMTILHQGRSISQATLASRFGISPGSGGTSWGAMLSALQYYAHPAYAGEFLAYSPSSGDKSTYKSRLVVDIAGTYDSIAGNVWEVPGGPHLPGHPNTEIFHWVNIRGYKESGNYSQVQDPATSVWSGVPAQSPVWSDTLVVMMGGRGYQW</sequence>
<evidence type="ECO:0000313" key="3">
    <source>
        <dbReference type="EMBL" id="MFC7218442.1"/>
    </source>
</evidence>
<evidence type="ECO:0000256" key="1">
    <source>
        <dbReference type="SAM" id="SignalP"/>
    </source>
</evidence>
<gene>
    <name evidence="3" type="ORF">ACFQLX_09710</name>
</gene>
<protein>
    <submittedName>
        <fullName evidence="3">C39 family peptidase</fullName>
    </submittedName>
</protein>
<reference evidence="4" key="1">
    <citation type="journal article" date="2019" name="Int. J. Syst. Evol. Microbiol.">
        <title>The Global Catalogue of Microorganisms (GCM) 10K type strain sequencing project: providing services to taxonomists for standard genome sequencing and annotation.</title>
        <authorList>
            <consortium name="The Broad Institute Genomics Platform"/>
            <consortium name="The Broad Institute Genome Sequencing Center for Infectious Disease"/>
            <person name="Wu L."/>
            <person name="Ma J."/>
        </authorList>
    </citation>
    <scope>NUCLEOTIDE SEQUENCE [LARGE SCALE GENOMIC DNA]</scope>
    <source>
        <strain evidence="4">CGMCC 1.13681</strain>
    </source>
</reference>